<dbReference type="Proteomes" id="UP000266841">
    <property type="component" value="Unassembled WGS sequence"/>
</dbReference>
<gene>
    <name evidence="1" type="ORF">THAOC_23311</name>
</gene>
<comment type="caution">
    <text evidence="1">The sequence shown here is derived from an EMBL/GenBank/DDBJ whole genome shotgun (WGS) entry which is preliminary data.</text>
</comment>
<name>K0RSI2_THAOC</name>
<dbReference type="AlphaFoldDB" id="K0RSI2"/>
<dbReference type="EMBL" id="AGNL01030659">
    <property type="protein sequence ID" value="EJK56743.1"/>
    <property type="molecule type" value="Genomic_DNA"/>
</dbReference>
<protein>
    <submittedName>
        <fullName evidence="1">Uncharacterized protein</fullName>
    </submittedName>
</protein>
<sequence>MTLKTTITIAGVDSRVLRAQRPPVWVEEPMLEEDTDPLWHDGLSPPQLAVLRPASSGSYDTASSSVPPTAVLPWGVQQRSIQPVTKGMGDYMLLLASGMAHWSLFC</sequence>
<evidence type="ECO:0000313" key="2">
    <source>
        <dbReference type="Proteomes" id="UP000266841"/>
    </source>
</evidence>
<accession>K0RSI2</accession>
<reference evidence="1 2" key="1">
    <citation type="journal article" date="2012" name="Genome Biol.">
        <title>Genome and low-iron response of an oceanic diatom adapted to chronic iron limitation.</title>
        <authorList>
            <person name="Lommer M."/>
            <person name="Specht M."/>
            <person name="Roy A.S."/>
            <person name="Kraemer L."/>
            <person name="Andreson R."/>
            <person name="Gutowska M.A."/>
            <person name="Wolf J."/>
            <person name="Bergner S.V."/>
            <person name="Schilhabel M.B."/>
            <person name="Klostermeier U.C."/>
            <person name="Beiko R.G."/>
            <person name="Rosenstiel P."/>
            <person name="Hippler M."/>
            <person name="Laroche J."/>
        </authorList>
    </citation>
    <scope>NUCLEOTIDE SEQUENCE [LARGE SCALE GENOMIC DNA]</scope>
    <source>
        <strain evidence="1 2">CCMP1005</strain>
    </source>
</reference>
<evidence type="ECO:0000313" key="1">
    <source>
        <dbReference type="EMBL" id="EJK56743.1"/>
    </source>
</evidence>
<organism evidence="1 2">
    <name type="scientific">Thalassiosira oceanica</name>
    <name type="common">Marine diatom</name>
    <dbReference type="NCBI Taxonomy" id="159749"/>
    <lineage>
        <taxon>Eukaryota</taxon>
        <taxon>Sar</taxon>
        <taxon>Stramenopiles</taxon>
        <taxon>Ochrophyta</taxon>
        <taxon>Bacillariophyta</taxon>
        <taxon>Coscinodiscophyceae</taxon>
        <taxon>Thalassiosirophycidae</taxon>
        <taxon>Thalassiosirales</taxon>
        <taxon>Thalassiosiraceae</taxon>
        <taxon>Thalassiosira</taxon>
    </lineage>
</organism>
<keyword evidence="2" id="KW-1185">Reference proteome</keyword>
<proteinExistence type="predicted"/>